<dbReference type="PANTHER" id="PTHR30111">
    <property type="entry name" value="33 KDA CHAPERONIN"/>
    <property type="match status" value="1"/>
</dbReference>
<dbReference type="InterPro" id="IPR016153">
    <property type="entry name" value="Heat_shock_Hsp33_N"/>
</dbReference>
<dbReference type="Gene3D" id="3.90.1280.10">
    <property type="entry name" value="HSP33 redox switch-like"/>
    <property type="match status" value="1"/>
</dbReference>
<dbReference type="GO" id="GO:0051082">
    <property type="term" value="F:unfolded protein binding"/>
    <property type="evidence" value="ECO:0007669"/>
    <property type="project" value="InterPro"/>
</dbReference>
<accession>G0UNL1</accession>
<organism evidence="6">
    <name type="scientific">Trypanosoma congolense (strain IL3000)</name>
    <dbReference type="NCBI Taxonomy" id="1068625"/>
    <lineage>
        <taxon>Eukaryota</taxon>
        <taxon>Discoba</taxon>
        <taxon>Euglenozoa</taxon>
        <taxon>Kinetoplastea</taxon>
        <taxon>Metakinetoplastina</taxon>
        <taxon>Trypanosomatida</taxon>
        <taxon>Trypanosomatidae</taxon>
        <taxon>Trypanosoma</taxon>
        <taxon>Nannomonas</taxon>
    </lineage>
</organism>
<dbReference type="VEuPathDB" id="TriTrypDB:TcIL3000_6_2110"/>
<evidence type="ECO:0000256" key="4">
    <source>
        <dbReference type="ARBA" id="ARBA00023186"/>
    </source>
</evidence>
<dbReference type="SUPFAM" id="SSF118352">
    <property type="entry name" value="HSP33 redox switch-like"/>
    <property type="match status" value="1"/>
</dbReference>
<evidence type="ECO:0000256" key="5">
    <source>
        <dbReference type="ARBA" id="ARBA00023284"/>
    </source>
</evidence>
<dbReference type="InterPro" id="IPR000397">
    <property type="entry name" value="Heat_shock_Hsp33"/>
</dbReference>
<protein>
    <submittedName>
        <fullName evidence="6">Uncharacterized protein</fullName>
    </submittedName>
</protein>
<evidence type="ECO:0000256" key="1">
    <source>
        <dbReference type="ARBA" id="ARBA00022490"/>
    </source>
</evidence>
<dbReference type="InterPro" id="IPR016154">
    <property type="entry name" value="Heat_shock_Hsp33_C"/>
</dbReference>
<keyword evidence="4" id="KW-0143">Chaperone</keyword>
<dbReference type="GO" id="GO:0044183">
    <property type="term" value="F:protein folding chaperone"/>
    <property type="evidence" value="ECO:0007669"/>
    <property type="project" value="TreeGrafter"/>
</dbReference>
<dbReference type="SUPFAM" id="SSF64397">
    <property type="entry name" value="Hsp33 domain"/>
    <property type="match status" value="1"/>
</dbReference>
<dbReference type="GO" id="GO:0042026">
    <property type="term" value="P:protein refolding"/>
    <property type="evidence" value="ECO:0007669"/>
    <property type="project" value="TreeGrafter"/>
</dbReference>
<name>G0UNL1_TRYCI</name>
<keyword evidence="5" id="KW-0676">Redox-active center</keyword>
<evidence type="ECO:0000256" key="2">
    <source>
        <dbReference type="ARBA" id="ARBA00022833"/>
    </source>
</evidence>
<keyword evidence="1" id="KW-0963">Cytoplasm</keyword>
<evidence type="ECO:0000256" key="3">
    <source>
        <dbReference type="ARBA" id="ARBA00023157"/>
    </source>
</evidence>
<dbReference type="AlphaFoldDB" id="G0UNL1"/>
<keyword evidence="3" id="KW-1015">Disulfide bond</keyword>
<dbReference type="PANTHER" id="PTHR30111:SF1">
    <property type="entry name" value="33 KDA CHAPERONIN"/>
    <property type="match status" value="1"/>
</dbReference>
<gene>
    <name evidence="6" type="ORF">TCIL3000_6_2110</name>
</gene>
<proteinExistence type="predicted"/>
<keyword evidence="2" id="KW-0862">Zinc</keyword>
<evidence type="ECO:0000313" key="6">
    <source>
        <dbReference type="EMBL" id="CCC90971.1"/>
    </source>
</evidence>
<dbReference type="GO" id="GO:0005737">
    <property type="term" value="C:cytoplasm"/>
    <property type="evidence" value="ECO:0007669"/>
    <property type="project" value="InterPro"/>
</dbReference>
<reference evidence="6" key="1">
    <citation type="journal article" date="2012" name="Proc. Natl. Acad. Sci. U.S.A.">
        <title>Antigenic diversity is generated by distinct evolutionary mechanisms in African trypanosome species.</title>
        <authorList>
            <person name="Jackson A.P."/>
            <person name="Berry A."/>
            <person name="Aslett M."/>
            <person name="Allison H.C."/>
            <person name="Burton P."/>
            <person name="Vavrova-Anderson J."/>
            <person name="Brown R."/>
            <person name="Browne H."/>
            <person name="Corton N."/>
            <person name="Hauser H."/>
            <person name="Gamble J."/>
            <person name="Gilderthorp R."/>
            <person name="Marcello L."/>
            <person name="McQuillan J."/>
            <person name="Otto T.D."/>
            <person name="Quail M.A."/>
            <person name="Sanders M.J."/>
            <person name="van Tonder A."/>
            <person name="Ginger M.L."/>
            <person name="Field M.C."/>
            <person name="Barry J.D."/>
            <person name="Hertz-Fowler C."/>
            <person name="Berriman M."/>
        </authorList>
    </citation>
    <scope>NUCLEOTIDE SEQUENCE</scope>
    <source>
        <strain evidence="6">IL3000</strain>
    </source>
</reference>
<sequence>MRRTRLLWCATLQPPAAAASAADKLLWDLRARDITLRASLKNAAARLVYASTAKLLGETVRRHKLHEFDRPLLGLIGTHLSFTNMLAALQEGEERVAVRFTTGDITITTESLALGECRCCVVGRRCEASESSAQLPLRVDRFLYGRSLPFSSVTAAPLQKFLTHEESYSDAPVCACKPVGLPVETLSSGLCFGGLPPDVVTSFYHHNITLHGCNFFHQSEGANVALWCDSHLDDFSTLTGVAPCSGDSLPNESPSEDENVNPFMGGRVHSFGVLVLPVAAGSELEAKINRLQYLLLSRCIARHKVFDELTQRATQYGLSCQDSIALVTGDYEGAYKVAAAARQFTQDPSVAAPVIEKARRELGLDGDCYFPIDHETVVRNGLDYFCRCSKGDFLHAAAAIPKEQLKSLMHETSFRCTFCGKEHELHQEDWNKILSN</sequence>
<dbReference type="EMBL" id="HE575319">
    <property type="protein sequence ID" value="CCC90971.1"/>
    <property type="molecule type" value="Genomic_DNA"/>
</dbReference>